<dbReference type="HOGENOM" id="CLU_124367_0_0_6"/>
<feature type="coiled-coil region" evidence="1">
    <location>
        <begin position="46"/>
        <end position="80"/>
    </location>
</feature>
<dbReference type="STRING" id="579405.Dd703_2112"/>
<dbReference type="EMBL" id="CP001654">
    <property type="protein sequence ID" value="ACS85899.1"/>
    <property type="molecule type" value="Genomic_DNA"/>
</dbReference>
<accession>C6C705</accession>
<dbReference type="AlphaFoldDB" id="C6C705"/>
<dbReference type="KEGG" id="dda:Dd703_2112"/>
<evidence type="ECO:0000313" key="2">
    <source>
        <dbReference type="EMBL" id="ACS85899.1"/>
    </source>
</evidence>
<proteinExistence type="predicted"/>
<evidence type="ECO:0000256" key="1">
    <source>
        <dbReference type="SAM" id="Coils"/>
    </source>
</evidence>
<sequence length="149" mass="16751">MKDWLIAAAAALTLFSGIALQSWRLHNARLLNEQQAQTLALQQTTLDETSRQLTTLAVQAEQTNNEQARLRERAADTQAALSERQKTIARLQHENDALKRWADTALPADIIRLRQRPVLTGGHAYREWLSQTNALSLSGGQPTDQRRSE</sequence>
<name>C6C705_MUSP7</name>
<reference evidence="2" key="1">
    <citation type="submission" date="2009-06" db="EMBL/GenBank/DDBJ databases">
        <title>Complete sequence of Dickeya dadantii Ech703.</title>
        <authorList>
            <consortium name="US DOE Joint Genome Institute"/>
            <person name="Lucas S."/>
            <person name="Copeland A."/>
            <person name="Lapidus A."/>
            <person name="Glavina del Rio T."/>
            <person name="Dalin E."/>
            <person name="Tice H."/>
            <person name="Bruce D."/>
            <person name="Goodwin L."/>
            <person name="Pitluck S."/>
            <person name="Chertkov O."/>
            <person name="Brettin T."/>
            <person name="Detter J.C."/>
            <person name="Han C."/>
            <person name="Larimer F."/>
            <person name="Land M."/>
            <person name="Hauser L."/>
            <person name="Kyrpides N."/>
            <person name="Mikhailova N."/>
            <person name="Balakrishnan V."/>
            <person name="Glasner J."/>
            <person name="Perna N.T."/>
        </authorList>
    </citation>
    <scope>NUCLEOTIDE SEQUENCE [LARGE SCALE GENOMIC DNA]</scope>
    <source>
        <strain evidence="2">Ech703</strain>
    </source>
</reference>
<dbReference type="NCBIfam" id="TIGR03495">
    <property type="entry name" value="phage_LysB"/>
    <property type="match status" value="1"/>
</dbReference>
<dbReference type="eggNOG" id="ENOG5033B9B">
    <property type="taxonomic scope" value="Bacteria"/>
</dbReference>
<dbReference type="Proteomes" id="UP000002734">
    <property type="component" value="Chromosome"/>
</dbReference>
<organism evidence="2 3">
    <name type="scientific">Musicola paradisiaca (strain Ech703)</name>
    <name type="common">Dickeya paradisiaca</name>
    <name type="synonym">Dickeya dadantii</name>
    <dbReference type="NCBI Taxonomy" id="579405"/>
    <lineage>
        <taxon>Bacteria</taxon>
        <taxon>Pseudomonadati</taxon>
        <taxon>Pseudomonadota</taxon>
        <taxon>Gammaproteobacteria</taxon>
        <taxon>Enterobacterales</taxon>
        <taxon>Pectobacteriaceae</taxon>
        <taxon>Musicola</taxon>
    </lineage>
</organism>
<gene>
    <name evidence="2" type="ordered locus">Dd703_2112</name>
</gene>
<dbReference type="InterPro" id="IPR020000">
    <property type="entry name" value="Phage_P2_LysB"/>
</dbReference>
<keyword evidence="1" id="KW-0175">Coiled coil</keyword>
<keyword evidence="3" id="KW-1185">Reference proteome</keyword>
<evidence type="ECO:0000313" key="3">
    <source>
        <dbReference type="Proteomes" id="UP000002734"/>
    </source>
</evidence>
<protein>
    <submittedName>
        <fullName evidence="2">Phage encoded host lysis, regulatory protein</fullName>
    </submittedName>
</protein>